<evidence type="ECO:0000313" key="1">
    <source>
        <dbReference type="EMBL" id="MDY4377924.1"/>
    </source>
</evidence>
<name>A0AAW9HBZ0_9GAMM</name>
<proteinExistence type="predicted"/>
<evidence type="ECO:0000313" key="2">
    <source>
        <dbReference type="Proteomes" id="UP001269968"/>
    </source>
</evidence>
<dbReference type="RefSeq" id="WP_320714107.1">
    <property type="nucleotide sequence ID" value="NZ_JAXHOZ010000033.1"/>
</dbReference>
<sequence length="50" mass="5543">MNWRTPFGAGEHAFLHMVAQRPSSSSLTFAPPFRPTPWGELMGRCHGANC</sequence>
<protein>
    <submittedName>
        <fullName evidence="1">Uncharacterized protein</fullName>
    </submittedName>
</protein>
<dbReference type="AlphaFoldDB" id="A0AAW9HBZ0"/>
<gene>
    <name evidence="1" type="ORF">SOV92_08785</name>
</gene>
<dbReference type="Proteomes" id="UP001269968">
    <property type="component" value="Unassembled WGS sequence"/>
</dbReference>
<comment type="caution">
    <text evidence="1">The sequence shown here is derived from an EMBL/GenBank/DDBJ whole genome shotgun (WGS) entry which is preliminary data.</text>
</comment>
<accession>A0AAW9HBZ0</accession>
<organism evidence="1 2">
    <name type="scientific">Pectobacterium brasiliense</name>
    <dbReference type="NCBI Taxonomy" id="180957"/>
    <lineage>
        <taxon>Bacteria</taxon>
        <taxon>Pseudomonadati</taxon>
        <taxon>Pseudomonadota</taxon>
        <taxon>Gammaproteobacteria</taxon>
        <taxon>Enterobacterales</taxon>
        <taxon>Pectobacteriaceae</taxon>
        <taxon>Pectobacterium</taxon>
    </lineage>
</organism>
<reference evidence="1" key="1">
    <citation type="submission" date="2023-11" db="EMBL/GenBank/DDBJ databases">
        <title>Comparative genomics revealed phylogeny of phytopathogenic Pectobacterium aroidearum based on whole-genome sequencing and function of putative horizontal acquire islands in P. aroidearum PccS1.</title>
        <authorList>
            <person name="Fan J."/>
            <person name="Yang L."/>
        </authorList>
    </citation>
    <scope>NUCLEOTIDE SEQUENCE</scope>
    <source>
        <strain evidence="1">NJAU140</strain>
    </source>
</reference>
<dbReference type="EMBL" id="JAXHOZ010000033">
    <property type="protein sequence ID" value="MDY4377924.1"/>
    <property type="molecule type" value="Genomic_DNA"/>
</dbReference>